<gene>
    <name evidence="1" type="ORF">FAP39_07730</name>
</gene>
<keyword evidence="2" id="KW-1185">Reference proteome</keyword>
<dbReference type="PANTHER" id="PTHR47623">
    <property type="entry name" value="OS09G0287300 PROTEIN"/>
    <property type="match status" value="1"/>
</dbReference>
<reference evidence="1 2" key="1">
    <citation type="submission" date="2019-04" db="EMBL/GenBank/DDBJ databases">
        <title>Genome sequence of Pelagicola litoralis CL-ES2.</title>
        <authorList>
            <person name="Cao J."/>
        </authorList>
    </citation>
    <scope>NUCLEOTIDE SEQUENCE [LARGE SCALE GENOMIC DNA]</scope>
    <source>
        <strain evidence="1 2">CL-ES2</strain>
    </source>
</reference>
<name>A0A4U7N6R3_9RHOB</name>
<dbReference type="OrthoDB" id="9810154at2"/>
<dbReference type="AlphaFoldDB" id="A0A4U7N6R3"/>
<evidence type="ECO:0000313" key="1">
    <source>
        <dbReference type="EMBL" id="TKZ20996.1"/>
    </source>
</evidence>
<accession>A0A4U7N6R3</accession>
<dbReference type="SMART" id="SM00855">
    <property type="entry name" value="PGAM"/>
    <property type="match status" value="1"/>
</dbReference>
<proteinExistence type="predicted"/>
<dbReference type="Gene3D" id="3.40.50.1240">
    <property type="entry name" value="Phosphoglycerate mutase-like"/>
    <property type="match status" value="1"/>
</dbReference>
<dbReference type="EMBL" id="SULI01000007">
    <property type="protein sequence ID" value="TKZ20996.1"/>
    <property type="molecule type" value="Genomic_DNA"/>
</dbReference>
<sequence length="166" mass="18745">MVLRLILTRHAKSSWDDLRQSDHDRPLNKRGRASAQAVGDWMRDQSFVPQTILCSTAARTRETLALLALDAPVEFDEGLYHCSADTMRAKLTQQTAQAVLMVGHNPSIAELAERLAHELPRHPRFLDYPTCATTVLEFDADSWQEVQYGTGKIKAFVVPRELSERT</sequence>
<dbReference type="InterPro" id="IPR029033">
    <property type="entry name" value="His_PPase_superfam"/>
</dbReference>
<dbReference type="Proteomes" id="UP000306575">
    <property type="component" value="Unassembled WGS sequence"/>
</dbReference>
<evidence type="ECO:0000313" key="2">
    <source>
        <dbReference type="Proteomes" id="UP000306575"/>
    </source>
</evidence>
<dbReference type="InterPro" id="IPR013078">
    <property type="entry name" value="His_Pase_superF_clade-1"/>
</dbReference>
<dbReference type="Pfam" id="PF00300">
    <property type="entry name" value="His_Phos_1"/>
    <property type="match status" value="1"/>
</dbReference>
<dbReference type="RefSeq" id="WP_138015826.1">
    <property type="nucleotide sequence ID" value="NZ_SULI01000007.1"/>
</dbReference>
<protein>
    <submittedName>
        <fullName evidence="1">Histidine phosphatase family protein</fullName>
    </submittedName>
</protein>
<comment type="caution">
    <text evidence="1">The sequence shown here is derived from an EMBL/GenBank/DDBJ whole genome shotgun (WGS) entry which is preliminary data.</text>
</comment>
<dbReference type="PANTHER" id="PTHR47623:SF1">
    <property type="entry name" value="OS09G0287300 PROTEIN"/>
    <property type="match status" value="1"/>
</dbReference>
<dbReference type="SUPFAM" id="SSF53254">
    <property type="entry name" value="Phosphoglycerate mutase-like"/>
    <property type="match status" value="1"/>
</dbReference>
<organism evidence="1 2">
    <name type="scientific">Shimia litoralis</name>
    <dbReference type="NCBI Taxonomy" id="420403"/>
    <lineage>
        <taxon>Bacteria</taxon>
        <taxon>Pseudomonadati</taxon>
        <taxon>Pseudomonadota</taxon>
        <taxon>Alphaproteobacteria</taxon>
        <taxon>Rhodobacterales</taxon>
        <taxon>Roseobacteraceae</taxon>
    </lineage>
</organism>
<dbReference type="CDD" id="cd07067">
    <property type="entry name" value="HP_PGM_like"/>
    <property type="match status" value="1"/>
</dbReference>